<dbReference type="InterPro" id="IPR012495">
    <property type="entry name" value="TadE-like_dom"/>
</dbReference>
<reference evidence="4" key="1">
    <citation type="journal article" date="2019" name="Int. J. Syst. Evol. Microbiol.">
        <title>The Global Catalogue of Microorganisms (GCM) 10K type strain sequencing project: providing services to taxonomists for standard genome sequencing and annotation.</title>
        <authorList>
            <consortium name="The Broad Institute Genomics Platform"/>
            <consortium name="The Broad Institute Genome Sequencing Center for Infectious Disease"/>
            <person name="Wu L."/>
            <person name="Ma J."/>
        </authorList>
    </citation>
    <scope>NUCLEOTIDE SEQUENCE [LARGE SCALE GENOMIC DNA]</scope>
    <source>
        <strain evidence="4">KCTC 42087</strain>
    </source>
</reference>
<dbReference type="Proteomes" id="UP001596074">
    <property type="component" value="Unassembled WGS sequence"/>
</dbReference>
<name>A0ABW0ZUF4_9ACTN</name>
<gene>
    <name evidence="3" type="ORF">ACFPZN_08490</name>
</gene>
<evidence type="ECO:0000313" key="3">
    <source>
        <dbReference type="EMBL" id="MFC5745641.1"/>
    </source>
</evidence>
<evidence type="ECO:0000256" key="1">
    <source>
        <dbReference type="SAM" id="Phobius"/>
    </source>
</evidence>
<keyword evidence="1" id="KW-0472">Membrane</keyword>
<feature type="transmembrane region" description="Helical" evidence="1">
    <location>
        <begin position="12"/>
        <end position="32"/>
    </location>
</feature>
<dbReference type="RefSeq" id="WP_378281265.1">
    <property type="nucleotide sequence ID" value="NZ_JBHSON010000009.1"/>
</dbReference>
<evidence type="ECO:0000313" key="4">
    <source>
        <dbReference type="Proteomes" id="UP001596074"/>
    </source>
</evidence>
<dbReference type="EMBL" id="JBHSON010000009">
    <property type="protein sequence ID" value="MFC5745641.1"/>
    <property type="molecule type" value="Genomic_DNA"/>
</dbReference>
<keyword evidence="1" id="KW-0812">Transmembrane</keyword>
<organism evidence="3 4">
    <name type="scientific">Actinomadura rugatobispora</name>
    <dbReference type="NCBI Taxonomy" id="1994"/>
    <lineage>
        <taxon>Bacteria</taxon>
        <taxon>Bacillati</taxon>
        <taxon>Actinomycetota</taxon>
        <taxon>Actinomycetes</taxon>
        <taxon>Streptosporangiales</taxon>
        <taxon>Thermomonosporaceae</taxon>
        <taxon>Actinomadura</taxon>
    </lineage>
</organism>
<proteinExistence type="predicted"/>
<dbReference type="Pfam" id="PF07811">
    <property type="entry name" value="TadE"/>
    <property type="match status" value="1"/>
</dbReference>
<comment type="caution">
    <text evidence="3">The sequence shown here is derived from an EMBL/GenBank/DDBJ whole genome shotgun (WGS) entry which is preliminary data.</text>
</comment>
<evidence type="ECO:0000259" key="2">
    <source>
        <dbReference type="Pfam" id="PF07811"/>
    </source>
</evidence>
<accession>A0ABW0ZUF4</accession>
<keyword evidence="1" id="KW-1133">Transmembrane helix</keyword>
<sequence>MRSPQDRGAVAVEFAGIIPLIGFVGLLVWQTVLVGLTSMYSSHAANEAARAVTVIGYDERDTPEARADREEVRRRTVARVSGGWKDREHLHIAVRDGYAVVTIDTPLVIPALRSSWGITGRAKIVTEGGGGVGAAR</sequence>
<keyword evidence="4" id="KW-1185">Reference proteome</keyword>
<feature type="domain" description="TadE-like" evidence="2">
    <location>
        <begin position="8"/>
        <end position="50"/>
    </location>
</feature>
<protein>
    <submittedName>
        <fullName evidence="3">TadE family protein</fullName>
    </submittedName>
</protein>